<name>A0A183ICL4_9BILA</name>
<evidence type="ECO:0000313" key="3">
    <source>
        <dbReference type="Proteomes" id="UP000270296"/>
    </source>
</evidence>
<gene>
    <name evidence="2" type="ORF">SBAD_LOCUS1358</name>
</gene>
<sequence>MLGGWRGGADITAVDRTFGPLLEDDMRFDDDGHGDDCTRTKRADLCYELRVQCFEATVRQILIGTLQRRVFAGDGIIPWPSSPPHRTDDKKQGTPRREFRDVSGFMVLSQAVRINFELSDESGAGACLCLGSASDTHTAQLACSWSGFRRVSCRRPEDNQLFPPPAVCGNRPTVCSSSYRCLNAYQLKGRRENVLFSVTTGSADSPEF</sequence>
<feature type="compositionally biased region" description="Basic and acidic residues" evidence="1">
    <location>
        <begin position="85"/>
        <end position="97"/>
    </location>
</feature>
<reference evidence="2 3" key="2">
    <citation type="submission" date="2018-11" db="EMBL/GenBank/DDBJ databases">
        <authorList>
            <consortium name="Pathogen Informatics"/>
        </authorList>
    </citation>
    <scope>NUCLEOTIDE SEQUENCE [LARGE SCALE GENOMIC DNA]</scope>
</reference>
<protein>
    <submittedName>
        <fullName evidence="2 4">Uncharacterized protein</fullName>
    </submittedName>
</protein>
<accession>A0A183ICL4</accession>
<feature type="region of interest" description="Disordered" evidence="1">
    <location>
        <begin position="77"/>
        <end position="97"/>
    </location>
</feature>
<dbReference type="AlphaFoldDB" id="A0A183ICL4"/>
<proteinExistence type="predicted"/>
<dbReference type="EMBL" id="UZAM01006801">
    <property type="protein sequence ID" value="VDO94107.1"/>
    <property type="molecule type" value="Genomic_DNA"/>
</dbReference>
<dbReference type="Proteomes" id="UP000270296">
    <property type="component" value="Unassembled WGS sequence"/>
</dbReference>
<keyword evidence="3" id="KW-1185">Reference proteome</keyword>
<evidence type="ECO:0000313" key="4">
    <source>
        <dbReference type="WBParaSite" id="SBAD_0000141701-mRNA-1"/>
    </source>
</evidence>
<reference evidence="4" key="1">
    <citation type="submission" date="2016-06" db="UniProtKB">
        <authorList>
            <consortium name="WormBaseParasite"/>
        </authorList>
    </citation>
    <scope>IDENTIFICATION</scope>
</reference>
<dbReference type="WBParaSite" id="SBAD_0000141701-mRNA-1">
    <property type="protein sequence ID" value="SBAD_0000141701-mRNA-1"/>
    <property type="gene ID" value="SBAD_0000141701"/>
</dbReference>
<evidence type="ECO:0000313" key="2">
    <source>
        <dbReference type="EMBL" id="VDO94107.1"/>
    </source>
</evidence>
<evidence type="ECO:0000256" key="1">
    <source>
        <dbReference type="SAM" id="MobiDB-lite"/>
    </source>
</evidence>
<organism evidence="4">
    <name type="scientific">Soboliphyme baturini</name>
    <dbReference type="NCBI Taxonomy" id="241478"/>
    <lineage>
        <taxon>Eukaryota</taxon>
        <taxon>Metazoa</taxon>
        <taxon>Ecdysozoa</taxon>
        <taxon>Nematoda</taxon>
        <taxon>Enoplea</taxon>
        <taxon>Dorylaimia</taxon>
        <taxon>Dioctophymatida</taxon>
        <taxon>Dioctophymatoidea</taxon>
        <taxon>Soboliphymatidae</taxon>
        <taxon>Soboliphyme</taxon>
    </lineage>
</organism>